<accession>A0A9D4BGX9</accession>
<sequence>MEIFGGCGLCGRGAPGLGMGPCMVEIDRIVIVEKEKASSIIILVSTTIGPCLLALIVMVACMCLKRKHEGHRDNSYHYDVIPDDITEQEATPYTSLQMTERHLYTALAVRLENTDDEPDNDSPIETNYAYVEVPDNGRPGQTYTDSEAKVVFCCC</sequence>
<keyword evidence="1" id="KW-0472">Membrane</keyword>
<keyword evidence="1" id="KW-1133">Transmembrane helix</keyword>
<evidence type="ECO:0000313" key="3">
    <source>
        <dbReference type="Proteomes" id="UP000828390"/>
    </source>
</evidence>
<dbReference type="AlphaFoldDB" id="A0A9D4BGX9"/>
<proteinExistence type="predicted"/>
<dbReference type="Proteomes" id="UP000828390">
    <property type="component" value="Unassembled WGS sequence"/>
</dbReference>
<feature type="transmembrane region" description="Helical" evidence="1">
    <location>
        <begin position="40"/>
        <end position="64"/>
    </location>
</feature>
<reference evidence="2" key="2">
    <citation type="submission" date="2020-11" db="EMBL/GenBank/DDBJ databases">
        <authorList>
            <person name="McCartney M.A."/>
            <person name="Auch B."/>
            <person name="Kono T."/>
            <person name="Mallez S."/>
            <person name="Becker A."/>
            <person name="Gohl D.M."/>
            <person name="Silverstein K.A.T."/>
            <person name="Koren S."/>
            <person name="Bechman K.B."/>
            <person name="Herman A."/>
            <person name="Abrahante J.E."/>
            <person name="Garbe J."/>
        </authorList>
    </citation>
    <scope>NUCLEOTIDE SEQUENCE</scope>
    <source>
        <strain evidence="2">Duluth1</strain>
        <tissue evidence="2">Whole animal</tissue>
    </source>
</reference>
<reference evidence="2" key="1">
    <citation type="journal article" date="2019" name="bioRxiv">
        <title>The Genome of the Zebra Mussel, Dreissena polymorpha: A Resource for Invasive Species Research.</title>
        <authorList>
            <person name="McCartney M.A."/>
            <person name="Auch B."/>
            <person name="Kono T."/>
            <person name="Mallez S."/>
            <person name="Zhang Y."/>
            <person name="Obille A."/>
            <person name="Becker A."/>
            <person name="Abrahante J.E."/>
            <person name="Garbe J."/>
            <person name="Badalamenti J.P."/>
            <person name="Herman A."/>
            <person name="Mangelson H."/>
            <person name="Liachko I."/>
            <person name="Sullivan S."/>
            <person name="Sone E.D."/>
            <person name="Koren S."/>
            <person name="Silverstein K.A.T."/>
            <person name="Beckman K.B."/>
            <person name="Gohl D.M."/>
        </authorList>
    </citation>
    <scope>NUCLEOTIDE SEQUENCE</scope>
    <source>
        <strain evidence="2">Duluth1</strain>
        <tissue evidence="2">Whole animal</tissue>
    </source>
</reference>
<keyword evidence="3" id="KW-1185">Reference proteome</keyword>
<comment type="caution">
    <text evidence="2">The sequence shown here is derived from an EMBL/GenBank/DDBJ whole genome shotgun (WGS) entry which is preliminary data.</text>
</comment>
<dbReference type="EMBL" id="JAIWYP010000015">
    <property type="protein sequence ID" value="KAH3702750.1"/>
    <property type="molecule type" value="Genomic_DNA"/>
</dbReference>
<gene>
    <name evidence="2" type="ORF">DPMN_077776</name>
</gene>
<keyword evidence="1" id="KW-0812">Transmembrane</keyword>
<organism evidence="2 3">
    <name type="scientific">Dreissena polymorpha</name>
    <name type="common">Zebra mussel</name>
    <name type="synonym">Mytilus polymorpha</name>
    <dbReference type="NCBI Taxonomy" id="45954"/>
    <lineage>
        <taxon>Eukaryota</taxon>
        <taxon>Metazoa</taxon>
        <taxon>Spiralia</taxon>
        <taxon>Lophotrochozoa</taxon>
        <taxon>Mollusca</taxon>
        <taxon>Bivalvia</taxon>
        <taxon>Autobranchia</taxon>
        <taxon>Heteroconchia</taxon>
        <taxon>Euheterodonta</taxon>
        <taxon>Imparidentia</taxon>
        <taxon>Neoheterodontei</taxon>
        <taxon>Myida</taxon>
        <taxon>Dreissenoidea</taxon>
        <taxon>Dreissenidae</taxon>
        <taxon>Dreissena</taxon>
    </lineage>
</organism>
<protein>
    <submittedName>
        <fullName evidence="2">Uncharacterized protein</fullName>
    </submittedName>
</protein>
<evidence type="ECO:0000256" key="1">
    <source>
        <dbReference type="SAM" id="Phobius"/>
    </source>
</evidence>
<name>A0A9D4BGX9_DREPO</name>
<evidence type="ECO:0000313" key="2">
    <source>
        <dbReference type="EMBL" id="KAH3702750.1"/>
    </source>
</evidence>